<keyword evidence="2" id="KW-1185">Reference proteome</keyword>
<reference evidence="1 2" key="1">
    <citation type="journal article" date="2014" name="Genome Biol. Evol.">
        <title>Composite Conserved Promoter-Terminator Motifs (PeSLs) that Mediate Modular Shuffling in the Diverse T4-Like Myoviruses.</title>
        <authorList>
            <person name="Comeau A.M."/>
            <person name="Arbiol C."/>
            <person name="Krisch H.M."/>
        </authorList>
    </citation>
    <scope>NUCLEOTIDE SEQUENCE [LARGE SCALE GENOMIC DNA]</scope>
</reference>
<name>R9TJ18_9CAUD</name>
<protein>
    <submittedName>
        <fullName evidence="1">Uncharacterized protein</fullName>
    </submittedName>
</protein>
<dbReference type="GeneID" id="15926833"/>
<proteinExistence type="predicted"/>
<dbReference type="EMBL" id="HQ317393">
    <property type="protein sequence ID" value="AGN30365.1"/>
    <property type="molecule type" value="Genomic_DNA"/>
</dbReference>
<evidence type="ECO:0000313" key="2">
    <source>
        <dbReference type="Proteomes" id="UP000201461"/>
    </source>
</evidence>
<dbReference type="Proteomes" id="UP000201461">
    <property type="component" value="Segment"/>
</dbReference>
<sequence>MKTFSEFQEARRDSISMESYHRVKEHWGKQVFGYKPEELRSKIAHDLQQQGDADKELSFELADRMLREFADKIKMSHGYFQR</sequence>
<accession>R9TJ18</accession>
<evidence type="ECO:0000313" key="1">
    <source>
        <dbReference type="EMBL" id="AGN30365.1"/>
    </source>
</evidence>
<gene>
    <name evidence="1" type="ORF">VPFG_00368</name>
</gene>
<dbReference type="RefSeq" id="YP_008125514.1">
    <property type="nucleotide sequence ID" value="NC_021529.2"/>
</dbReference>
<organism evidence="1 2">
    <name type="scientific">Vibrio phage nt-1</name>
    <dbReference type="NCBI Taxonomy" id="115992"/>
    <lineage>
        <taxon>Viruses</taxon>
        <taxon>Duplodnaviria</taxon>
        <taxon>Heunggongvirae</taxon>
        <taxon>Uroviricota</taxon>
        <taxon>Caudoviricetes</taxon>
        <taxon>Pantevenvirales</taxon>
        <taxon>Straboviridae</taxon>
        <taxon>Mylasvirus</taxon>
        <taxon>Mylasvirus persius</taxon>
    </lineage>
</organism>
<dbReference type="KEGG" id="vg:15926833"/>